<evidence type="ECO:0000313" key="8">
    <source>
        <dbReference type="EMBL" id="EIN05070.1"/>
    </source>
</evidence>
<dbReference type="PANTHER" id="PTHR43706">
    <property type="entry name" value="NADH DEHYDROGENASE"/>
    <property type="match status" value="1"/>
</dbReference>
<reference evidence="9" key="1">
    <citation type="journal article" date="2012" name="Science">
        <title>The Paleozoic origin of enzymatic lignin decomposition reconstructed from 31 fungal genomes.</title>
        <authorList>
            <person name="Floudas D."/>
            <person name="Binder M."/>
            <person name="Riley R."/>
            <person name="Barry K."/>
            <person name="Blanchette R.A."/>
            <person name="Henrissat B."/>
            <person name="Martinez A.T."/>
            <person name="Otillar R."/>
            <person name="Spatafora J.W."/>
            <person name="Yadav J.S."/>
            <person name="Aerts A."/>
            <person name="Benoit I."/>
            <person name="Boyd A."/>
            <person name="Carlson A."/>
            <person name="Copeland A."/>
            <person name="Coutinho P.M."/>
            <person name="de Vries R.P."/>
            <person name="Ferreira P."/>
            <person name="Findley K."/>
            <person name="Foster B."/>
            <person name="Gaskell J."/>
            <person name="Glotzer D."/>
            <person name="Gorecki P."/>
            <person name="Heitman J."/>
            <person name="Hesse C."/>
            <person name="Hori C."/>
            <person name="Igarashi K."/>
            <person name="Jurgens J.A."/>
            <person name="Kallen N."/>
            <person name="Kersten P."/>
            <person name="Kohler A."/>
            <person name="Kuees U."/>
            <person name="Kumar T.K.A."/>
            <person name="Kuo A."/>
            <person name="LaButti K."/>
            <person name="Larrondo L.F."/>
            <person name="Lindquist E."/>
            <person name="Ling A."/>
            <person name="Lombard V."/>
            <person name="Lucas S."/>
            <person name="Lundell T."/>
            <person name="Martin R."/>
            <person name="McLaughlin D.J."/>
            <person name="Morgenstern I."/>
            <person name="Morin E."/>
            <person name="Murat C."/>
            <person name="Nagy L.G."/>
            <person name="Nolan M."/>
            <person name="Ohm R.A."/>
            <person name="Patyshakuliyeva A."/>
            <person name="Rokas A."/>
            <person name="Ruiz-Duenas F.J."/>
            <person name="Sabat G."/>
            <person name="Salamov A."/>
            <person name="Samejima M."/>
            <person name="Schmutz J."/>
            <person name="Slot J.C."/>
            <person name="St John F."/>
            <person name="Stenlid J."/>
            <person name="Sun H."/>
            <person name="Sun S."/>
            <person name="Syed K."/>
            <person name="Tsang A."/>
            <person name="Wiebenga A."/>
            <person name="Young D."/>
            <person name="Pisabarro A."/>
            <person name="Eastwood D.C."/>
            <person name="Martin F."/>
            <person name="Cullen D."/>
            <person name="Grigoriev I.V."/>
            <person name="Hibbett D.S."/>
        </authorList>
    </citation>
    <scope>NUCLEOTIDE SEQUENCE [LARGE SCALE GENOMIC DNA]</scope>
    <source>
        <strain evidence="9">HHB-11173 SS5</strain>
    </source>
</reference>
<evidence type="ECO:0000313" key="9">
    <source>
        <dbReference type="Proteomes" id="UP000054196"/>
    </source>
</evidence>
<protein>
    <submittedName>
        <fullName evidence="8">FAD/NAD(P)-binding domain-containing protein</fullName>
    </submittedName>
</protein>
<name>R7S3V5_PUNST</name>
<dbReference type="RefSeq" id="XP_007387473.1">
    <property type="nucleotide sequence ID" value="XM_007387411.1"/>
</dbReference>
<feature type="domain" description="FAD/NAD(P)-binding" evidence="6">
    <location>
        <begin position="46"/>
        <end position="399"/>
    </location>
</feature>
<proteinExistence type="inferred from homology"/>
<keyword evidence="5" id="KW-0520">NAD</keyword>
<dbReference type="Pfam" id="PF07992">
    <property type="entry name" value="Pyr_redox_2"/>
    <property type="match status" value="1"/>
</dbReference>
<dbReference type="GO" id="GO:0003954">
    <property type="term" value="F:NADH dehydrogenase activity"/>
    <property type="evidence" value="ECO:0007669"/>
    <property type="project" value="InterPro"/>
</dbReference>
<evidence type="ECO:0000256" key="1">
    <source>
        <dbReference type="ARBA" id="ARBA00005272"/>
    </source>
</evidence>
<sequence>MLARPRPRLQLTRSLRDHVAYRYLSSAPAITSGSGDVLGRRVDKKRLVILGSGWAGYPLARKVDKKHYDVTVISDSPNFNFTPLLASTSVGTLEFNNAVESVRALPHVNYHQAWVDRIDFASKTLACQPTLRYASRQPHQQDDALSYNTVKREELQDERLPVFTMEYDILVVAVGAYSATFGIPGVKENAHFLKNVNDARAIRARILECFEIAAMPGLSDEERKRVLSFVVVGGGPTGVEWAAELHDLVSSDIPRYYPSLVPLISITLYDVAPHILGNFDSSLQAYAEKKFARDNIRIRGRRTVEKVEPGWITIKEEGRIPFGLCVWSTGLAVNPLVAAIKEIPKGQKGATLLTDERLRALDASTDNKPMRDVYAIGDCAGVAGGPVLPATAQVAQQKALHLAKELNRAAKSGDAYQPVPFEFKNRGSLAYIGGWQALVDRTSAASGLKGGNAGRMAWLIWRSAYFTMSVSVRNKILIPTYWFLNWILGRDISRF</sequence>
<dbReference type="OrthoDB" id="9992747at2759"/>
<dbReference type="InterPro" id="IPR045024">
    <property type="entry name" value="NDH-2"/>
</dbReference>
<dbReference type="GeneID" id="18883914"/>
<dbReference type="Pfam" id="PF22366">
    <property type="entry name" value="NDH2_C"/>
    <property type="match status" value="1"/>
</dbReference>
<dbReference type="InterPro" id="IPR036188">
    <property type="entry name" value="FAD/NAD-bd_sf"/>
</dbReference>
<accession>R7S3V5</accession>
<evidence type="ECO:0000256" key="4">
    <source>
        <dbReference type="ARBA" id="ARBA00023002"/>
    </source>
</evidence>
<dbReference type="KEGG" id="psq:PUNSTDRAFT_55004"/>
<dbReference type="EMBL" id="JH687551">
    <property type="protein sequence ID" value="EIN05070.1"/>
    <property type="molecule type" value="Genomic_DNA"/>
</dbReference>
<evidence type="ECO:0000256" key="2">
    <source>
        <dbReference type="ARBA" id="ARBA00022630"/>
    </source>
</evidence>
<evidence type="ECO:0000259" key="7">
    <source>
        <dbReference type="Pfam" id="PF22366"/>
    </source>
</evidence>
<feature type="domain" description="External alternative NADH-ubiquinone oxidoreductase-like C-terminal" evidence="7">
    <location>
        <begin position="426"/>
        <end position="491"/>
    </location>
</feature>
<evidence type="ECO:0000256" key="3">
    <source>
        <dbReference type="ARBA" id="ARBA00022827"/>
    </source>
</evidence>
<organism evidence="8 9">
    <name type="scientific">Punctularia strigosozonata (strain HHB-11173)</name>
    <name type="common">White-rot fungus</name>
    <dbReference type="NCBI Taxonomy" id="741275"/>
    <lineage>
        <taxon>Eukaryota</taxon>
        <taxon>Fungi</taxon>
        <taxon>Dikarya</taxon>
        <taxon>Basidiomycota</taxon>
        <taxon>Agaricomycotina</taxon>
        <taxon>Agaricomycetes</taxon>
        <taxon>Corticiales</taxon>
        <taxon>Punctulariaceae</taxon>
        <taxon>Punctularia</taxon>
    </lineage>
</organism>
<keyword evidence="9" id="KW-1185">Reference proteome</keyword>
<evidence type="ECO:0000256" key="5">
    <source>
        <dbReference type="ARBA" id="ARBA00023027"/>
    </source>
</evidence>
<dbReference type="eggNOG" id="KOG2495">
    <property type="taxonomic scope" value="Eukaryota"/>
</dbReference>
<dbReference type="PRINTS" id="PR00368">
    <property type="entry name" value="FADPNR"/>
</dbReference>
<dbReference type="OMA" id="DHCIFLD"/>
<comment type="similarity">
    <text evidence="1">Belongs to the NADH dehydrogenase family.</text>
</comment>
<keyword evidence="2" id="KW-0285">Flavoprotein</keyword>
<dbReference type="GO" id="GO:0005739">
    <property type="term" value="C:mitochondrion"/>
    <property type="evidence" value="ECO:0007669"/>
    <property type="project" value="UniProtKB-ARBA"/>
</dbReference>
<keyword evidence="4" id="KW-0560">Oxidoreductase</keyword>
<keyword evidence="3" id="KW-0274">FAD</keyword>
<dbReference type="Gene3D" id="3.50.50.100">
    <property type="match status" value="1"/>
</dbReference>
<gene>
    <name evidence="8" type="ORF">PUNSTDRAFT_55004</name>
</gene>
<dbReference type="HOGENOM" id="CLU_021377_1_2_1"/>
<dbReference type="PRINTS" id="PR00411">
    <property type="entry name" value="PNDRDTASEI"/>
</dbReference>
<evidence type="ECO:0000259" key="6">
    <source>
        <dbReference type="Pfam" id="PF07992"/>
    </source>
</evidence>
<dbReference type="InterPro" id="IPR023753">
    <property type="entry name" value="FAD/NAD-binding_dom"/>
</dbReference>
<dbReference type="InterPro" id="IPR054585">
    <property type="entry name" value="NDH2-like_C"/>
</dbReference>
<dbReference type="Proteomes" id="UP000054196">
    <property type="component" value="Unassembled WGS sequence"/>
</dbReference>
<dbReference type="SUPFAM" id="SSF51905">
    <property type="entry name" value="FAD/NAD(P)-binding domain"/>
    <property type="match status" value="2"/>
</dbReference>
<dbReference type="AlphaFoldDB" id="R7S3V5"/>
<dbReference type="PANTHER" id="PTHR43706:SF17">
    <property type="entry name" value="NADH DEHYDROGENASE (EUROFUNG)"/>
    <property type="match status" value="1"/>
</dbReference>